<evidence type="ECO:0000313" key="3">
    <source>
        <dbReference type="Proteomes" id="UP000596661"/>
    </source>
</evidence>
<reference evidence="2" key="1">
    <citation type="submission" date="2021-03" db="UniProtKB">
        <authorList>
            <consortium name="EnsemblPlants"/>
        </authorList>
    </citation>
    <scope>IDENTIFICATION</scope>
</reference>
<evidence type="ECO:0000313" key="2">
    <source>
        <dbReference type="EnsemblPlants" id="cds.evm.model.10.72"/>
    </source>
</evidence>
<evidence type="ECO:0000256" key="1">
    <source>
        <dbReference type="SAM" id="MobiDB-lite"/>
    </source>
</evidence>
<dbReference type="EnsemblPlants" id="evm.model.10.72">
    <property type="protein sequence ID" value="cds.evm.model.10.72"/>
    <property type="gene ID" value="evm.TU.10.72"/>
</dbReference>
<protein>
    <submittedName>
        <fullName evidence="2">Uncharacterized protein</fullName>
    </submittedName>
</protein>
<keyword evidence="3" id="KW-1185">Reference proteome</keyword>
<name>A0A803QQ40_CANSA</name>
<feature type="region of interest" description="Disordered" evidence="1">
    <location>
        <begin position="1"/>
        <end position="34"/>
    </location>
</feature>
<dbReference type="AlphaFoldDB" id="A0A803QQ40"/>
<dbReference type="Gramene" id="evm.model.10.72">
    <property type="protein sequence ID" value="cds.evm.model.10.72"/>
    <property type="gene ID" value="evm.TU.10.72"/>
</dbReference>
<sequence>MGEEKRHEMLQNLFGDQSEEEGEIDSEHESNPNPIRSLLGLRFLAFIWAREARLAAVQRTKGRRRA</sequence>
<proteinExistence type="predicted"/>
<accession>A0A803QQ40</accession>
<dbReference type="EMBL" id="UZAU01000785">
    <property type="status" value="NOT_ANNOTATED_CDS"/>
    <property type="molecule type" value="Genomic_DNA"/>
</dbReference>
<dbReference type="Proteomes" id="UP000596661">
    <property type="component" value="Unassembled WGS sequence"/>
</dbReference>
<organism evidence="2 3">
    <name type="scientific">Cannabis sativa</name>
    <name type="common">Hemp</name>
    <name type="synonym">Marijuana</name>
    <dbReference type="NCBI Taxonomy" id="3483"/>
    <lineage>
        <taxon>Eukaryota</taxon>
        <taxon>Viridiplantae</taxon>
        <taxon>Streptophyta</taxon>
        <taxon>Embryophyta</taxon>
        <taxon>Tracheophyta</taxon>
        <taxon>Spermatophyta</taxon>
        <taxon>Magnoliopsida</taxon>
        <taxon>eudicotyledons</taxon>
        <taxon>Gunneridae</taxon>
        <taxon>Pentapetalae</taxon>
        <taxon>rosids</taxon>
        <taxon>fabids</taxon>
        <taxon>Rosales</taxon>
        <taxon>Cannabaceae</taxon>
        <taxon>Cannabis</taxon>
    </lineage>
</organism>